<evidence type="ECO:0008006" key="2">
    <source>
        <dbReference type="Google" id="ProtNLM"/>
    </source>
</evidence>
<comment type="caution">
    <text evidence="1">The sequence shown here is derived from an EMBL/GenBank/DDBJ whole genome shotgun (WGS) entry which is preliminary data.</text>
</comment>
<evidence type="ECO:0000313" key="1">
    <source>
        <dbReference type="EMBL" id="KAL0283048.1"/>
    </source>
</evidence>
<accession>A0AAW2IMN3</accession>
<gene>
    <name evidence="1" type="ORF">Sangu_2914400</name>
</gene>
<reference evidence="1" key="2">
    <citation type="journal article" date="2024" name="Plant">
        <title>Genomic evolution and insights into agronomic trait innovations of Sesamum species.</title>
        <authorList>
            <person name="Miao H."/>
            <person name="Wang L."/>
            <person name="Qu L."/>
            <person name="Liu H."/>
            <person name="Sun Y."/>
            <person name="Le M."/>
            <person name="Wang Q."/>
            <person name="Wei S."/>
            <person name="Zheng Y."/>
            <person name="Lin W."/>
            <person name="Duan Y."/>
            <person name="Cao H."/>
            <person name="Xiong S."/>
            <person name="Wang X."/>
            <person name="Wei L."/>
            <person name="Li C."/>
            <person name="Ma Q."/>
            <person name="Ju M."/>
            <person name="Zhao R."/>
            <person name="Li G."/>
            <person name="Mu C."/>
            <person name="Tian Q."/>
            <person name="Mei H."/>
            <person name="Zhang T."/>
            <person name="Gao T."/>
            <person name="Zhang H."/>
        </authorList>
    </citation>
    <scope>NUCLEOTIDE SEQUENCE</scope>
    <source>
        <strain evidence="1">G01</strain>
    </source>
</reference>
<reference evidence="1" key="1">
    <citation type="submission" date="2020-06" db="EMBL/GenBank/DDBJ databases">
        <authorList>
            <person name="Li T."/>
            <person name="Hu X."/>
            <person name="Zhang T."/>
            <person name="Song X."/>
            <person name="Zhang H."/>
            <person name="Dai N."/>
            <person name="Sheng W."/>
            <person name="Hou X."/>
            <person name="Wei L."/>
        </authorList>
    </citation>
    <scope>NUCLEOTIDE SEQUENCE</scope>
    <source>
        <strain evidence="1">G01</strain>
        <tissue evidence="1">Leaf</tissue>
    </source>
</reference>
<name>A0AAW2IMN3_9LAMI</name>
<organism evidence="1">
    <name type="scientific">Sesamum angustifolium</name>
    <dbReference type="NCBI Taxonomy" id="2727405"/>
    <lineage>
        <taxon>Eukaryota</taxon>
        <taxon>Viridiplantae</taxon>
        <taxon>Streptophyta</taxon>
        <taxon>Embryophyta</taxon>
        <taxon>Tracheophyta</taxon>
        <taxon>Spermatophyta</taxon>
        <taxon>Magnoliopsida</taxon>
        <taxon>eudicotyledons</taxon>
        <taxon>Gunneridae</taxon>
        <taxon>Pentapetalae</taxon>
        <taxon>asterids</taxon>
        <taxon>lamiids</taxon>
        <taxon>Lamiales</taxon>
        <taxon>Pedaliaceae</taxon>
        <taxon>Sesamum</taxon>
    </lineage>
</organism>
<proteinExistence type="predicted"/>
<protein>
    <recommendedName>
        <fullName evidence="2">Reverse transcriptase</fullName>
    </recommendedName>
</protein>
<sequence>MDNNVFEWGPKLPTELTLELCRAVTPLEVKQAIFQISDNKAPGIDGYSTGFFKRAWKVVGDQVCTAVMDFFRSRHLLRKLNQSIIAIVPKSEHCPTSRLPAHLLLQRNLQSHHENYYGSACPCPGAPYRLMPSSLCWGTEHYRQHFPSTGNGPTIHKKTDLTSLYY</sequence>
<dbReference type="EMBL" id="JACGWK010001758">
    <property type="protein sequence ID" value="KAL0283048.1"/>
    <property type="molecule type" value="Genomic_DNA"/>
</dbReference>
<dbReference type="AlphaFoldDB" id="A0AAW2IMN3"/>